<dbReference type="AlphaFoldDB" id="A0A073JWU0"/>
<name>A0A073JWU0_9BACI</name>
<keyword evidence="1" id="KW-0472">Membrane</keyword>
<feature type="transmembrane region" description="Helical" evidence="1">
    <location>
        <begin position="21"/>
        <end position="42"/>
    </location>
</feature>
<keyword evidence="1" id="KW-0812">Transmembrane</keyword>
<sequence>MKHYLKSNMGKVARDMFFVQLIWSSWYLLFLLTANIIIGILITRRGVIEGDFLEGGFIDFSHHSSRVFMLVIGIISAYAFIRFYVKQGVTRKDYFFGAALGSIGLSLVIPVLCTILSGIQHIIINIFQFSPVIDNTPFLGSYTNWFSIIIVYTLNIFTYYIIGWLIGAGYHRYGWIIGFGFIALGIACASLLEFLWTFDTSFLDIRGPARILSLPADVIVNMLPNINHLPMYVSLLGNILLLGVGLWIIRIVTKRATIKVK</sequence>
<feature type="transmembrane region" description="Helical" evidence="1">
    <location>
        <begin position="67"/>
        <end position="85"/>
    </location>
</feature>
<gene>
    <name evidence="2" type="ORF">BAMA_04055</name>
</gene>
<evidence type="ECO:0000313" key="3">
    <source>
        <dbReference type="Proteomes" id="UP000027822"/>
    </source>
</evidence>
<feature type="transmembrane region" description="Helical" evidence="1">
    <location>
        <begin position="173"/>
        <end position="196"/>
    </location>
</feature>
<evidence type="ECO:0000256" key="1">
    <source>
        <dbReference type="SAM" id="Phobius"/>
    </source>
</evidence>
<comment type="caution">
    <text evidence="2">The sequence shown here is derived from an EMBL/GenBank/DDBJ whole genome shotgun (WGS) entry which is preliminary data.</text>
</comment>
<dbReference type="RefSeq" id="WP_034640321.1">
    <property type="nucleotide sequence ID" value="NZ_CBCSJC010000017.1"/>
</dbReference>
<proteinExistence type="predicted"/>
<keyword evidence="1" id="KW-1133">Transmembrane helix</keyword>
<dbReference type="EMBL" id="JOTN01000012">
    <property type="protein sequence ID" value="KEK18687.1"/>
    <property type="molecule type" value="Genomic_DNA"/>
</dbReference>
<feature type="transmembrane region" description="Helical" evidence="1">
    <location>
        <begin position="231"/>
        <end position="252"/>
    </location>
</feature>
<reference evidence="2 3" key="1">
    <citation type="submission" date="2014-06" db="EMBL/GenBank/DDBJ databases">
        <title>Draft genome sequence of Bacillus manliponensis JCM 15802 (MCCC 1A00708).</title>
        <authorList>
            <person name="Lai Q."/>
            <person name="Liu Y."/>
            <person name="Shao Z."/>
        </authorList>
    </citation>
    <scope>NUCLEOTIDE SEQUENCE [LARGE SCALE GENOMIC DNA]</scope>
    <source>
        <strain evidence="2 3">JCM 15802</strain>
    </source>
</reference>
<dbReference type="eggNOG" id="ENOG5032SZV">
    <property type="taxonomic scope" value="Bacteria"/>
</dbReference>
<dbReference type="STRING" id="574376.BAMA_04055"/>
<dbReference type="OrthoDB" id="2388713at2"/>
<accession>A0A073JWU0</accession>
<evidence type="ECO:0000313" key="2">
    <source>
        <dbReference type="EMBL" id="KEK18687.1"/>
    </source>
</evidence>
<keyword evidence="3" id="KW-1185">Reference proteome</keyword>
<protein>
    <submittedName>
        <fullName evidence="2">Uncharacterized protein</fullName>
    </submittedName>
</protein>
<dbReference type="Proteomes" id="UP000027822">
    <property type="component" value="Unassembled WGS sequence"/>
</dbReference>
<feature type="transmembrane region" description="Helical" evidence="1">
    <location>
        <begin position="144"/>
        <end position="166"/>
    </location>
</feature>
<organism evidence="2 3">
    <name type="scientific">Bacillus manliponensis</name>
    <dbReference type="NCBI Taxonomy" id="574376"/>
    <lineage>
        <taxon>Bacteria</taxon>
        <taxon>Bacillati</taxon>
        <taxon>Bacillota</taxon>
        <taxon>Bacilli</taxon>
        <taxon>Bacillales</taxon>
        <taxon>Bacillaceae</taxon>
        <taxon>Bacillus</taxon>
        <taxon>Bacillus cereus group</taxon>
    </lineage>
</organism>
<feature type="transmembrane region" description="Helical" evidence="1">
    <location>
        <begin position="97"/>
        <end position="124"/>
    </location>
</feature>